<evidence type="ECO:0000313" key="4">
    <source>
        <dbReference type="Proteomes" id="UP000694548"/>
    </source>
</evidence>
<sequence>MTWKHSWRPSRLLQMQTGGWQRSGAFAYFPCLQEKRRLQQQAYPPRPAATGTSSKPHWTGLQLWEFQSDGGQDLLDTLVLEQFVEAMPSRTREWIQCHRPTDAKATVNLAEDHLAVQGWEKGPERPTSASRRLQPPGIREGP</sequence>
<reference evidence="3" key="2">
    <citation type="submission" date="2025-08" db="UniProtKB">
        <authorList>
            <consortium name="Ensembl"/>
        </authorList>
    </citation>
    <scope>IDENTIFICATION</scope>
</reference>
<proteinExistence type="predicted"/>
<name>A0A8C6LFE1_NOTFU</name>
<feature type="region of interest" description="Disordered" evidence="1">
    <location>
        <begin position="117"/>
        <end position="142"/>
    </location>
</feature>
<dbReference type="InterPro" id="IPR003309">
    <property type="entry name" value="SCAN_dom"/>
</dbReference>
<feature type="domain" description="SCAN box" evidence="2">
    <location>
        <begin position="72"/>
        <end position="112"/>
    </location>
</feature>
<keyword evidence="4" id="KW-1185">Reference proteome</keyword>
<evidence type="ECO:0000259" key="2">
    <source>
        <dbReference type="PROSITE" id="PS50804"/>
    </source>
</evidence>
<organism evidence="3 4">
    <name type="scientific">Nothobranchius furzeri</name>
    <name type="common">Turquoise killifish</name>
    <dbReference type="NCBI Taxonomy" id="105023"/>
    <lineage>
        <taxon>Eukaryota</taxon>
        <taxon>Metazoa</taxon>
        <taxon>Chordata</taxon>
        <taxon>Craniata</taxon>
        <taxon>Vertebrata</taxon>
        <taxon>Euteleostomi</taxon>
        <taxon>Actinopterygii</taxon>
        <taxon>Neopterygii</taxon>
        <taxon>Teleostei</taxon>
        <taxon>Neoteleostei</taxon>
        <taxon>Acanthomorphata</taxon>
        <taxon>Ovalentaria</taxon>
        <taxon>Atherinomorphae</taxon>
        <taxon>Cyprinodontiformes</taxon>
        <taxon>Nothobranchiidae</taxon>
        <taxon>Nothobranchius</taxon>
    </lineage>
</organism>
<dbReference type="SUPFAM" id="SSF47353">
    <property type="entry name" value="Retrovirus capsid dimerization domain-like"/>
    <property type="match status" value="1"/>
</dbReference>
<accession>A0A8C6LFE1</accession>
<dbReference type="Pfam" id="PF02023">
    <property type="entry name" value="SCAN"/>
    <property type="match status" value="1"/>
</dbReference>
<evidence type="ECO:0000256" key="1">
    <source>
        <dbReference type="SAM" id="MobiDB-lite"/>
    </source>
</evidence>
<dbReference type="Proteomes" id="UP000694548">
    <property type="component" value="Chromosome sgr11"/>
</dbReference>
<dbReference type="PROSITE" id="PS50804">
    <property type="entry name" value="SCAN_BOX"/>
    <property type="match status" value="1"/>
</dbReference>
<dbReference type="Gene3D" id="1.10.4020.10">
    <property type="entry name" value="DNA breaking-rejoining enzymes"/>
    <property type="match status" value="1"/>
</dbReference>
<reference evidence="3" key="1">
    <citation type="submission" date="2014-08" db="EMBL/GenBank/DDBJ databases">
        <authorList>
            <person name="Senf B."/>
            <person name="Petzold A."/>
            <person name="Downie B.R."/>
            <person name="Koch P."/>
            <person name="Platzer M."/>
        </authorList>
    </citation>
    <scope>NUCLEOTIDE SEQUENCE [LARGE SCALE GENOMIC DNA]</scope>
    <source>
        <strain evidence="3">GRZ</strain>
    </source>
</reference>
<dbReference type="AlphaFoldDB" id="A0A8C6LFE1"/>
<evidence type="ECO:0000313" key="3">
    <source>
        <dbReference type="Ensembl" id="ENSNFUP00015018173.1"/>
    </source>
</evidence>
<dbReference type="Ensembl" id="ENSNFUT00015018999.1">
    <property type="protein sequence ID" value="ENSNFUP00015018173.1"/>
    <property type="gene ID" value="ENSNFUG00015008671.1"/>
</dbReference>
<dbReference type="InterPro" id="IPR038269">
    <property type="entry name" value="SCAN_sf"/>
</dbReference>
<reference evidence="3" key="3">
    <citation type="submission" date="2025-09" db="UniProtKB">
        <authorList>
            <consortium name="Ensembl"/>
        </authorList>
    </citation>
    <scope>IDENTIFICATION</scope>
</reference>
<protein>
    <recommendedName>
        <fullName evidence="2">SCAN box domain-containing protein</fullName>
    </recommendedName>
</protein>